<accession>X1PKP0</accession>
<organism evidence="1">
    <name type="scientific">marine sediment metagenome</name>
    <dbReference type="NCBI Taxonomy" id="412755"/>
    <lineage>
        <taxon>unclassified sequences</taxon>
        <taxon>metagenomes</taxon>
        <taxon>ecological metagenomes</taxon>
    </lineage>
</organism>
<name>X1PKP0_9ZZZZ</name>
<evidence type="ECO:0000313" key="1">
    <source>
        <dbReference type="EMBL" id="GAI43071.1"/>
    </source>
</evidence>
<proteinExistence type="predicted"/>
<reference evidence="1" key="1">
    <citation type="journal article" date="2014" name="Front. Microbiol.">
        <title>High frequency of phylogenetically diverse reductive dehalogenase-homologous genes in deep subseafloor sedimentary metagenomes.</title>
        <authorList>
            <person name="Kawai M."/>
            <person name="Futagami T."/>
            <person name="Toyoda A."/>
            <person name="Takaki Y."/>
            <person name="Nishi S."/>
            <person name="Hori S."/>
            <person name="Arai W."/>
            <person name="Tsubouchi T."/>
            <person name="Morono Y."/>
            <person name="Uchiyama I."/>
            <person name="Ito T."/>
            <person name="Fujiyama A."/>
            <person name="Inagaki F."/>
            <person name="Takami H."/>
        </authorList>
    </citation>
    <scope>NUCLEOTIDE SEQUENCE</scope>
    <source>
        <strain evidence="1">Expedition CK06-06</strain>
    </source>
</reference>
<dbReference type="EMBL" id="BARV01031922">
    <property type="protein sequence ID" value="GAI43071.1"/>
    <property type="molecule type" value="Genomic_DNA"/>
</dbReference>
<comment type="caution">
    <text evidence="1">The sequence shown here is derived from an EMBL/GenBank/DDBJ whole genome shotgun (WGS) entry which is preliminary data.</text>
</comment>
<dbReference type="AlphaFoldDB" id="X1PKP0"/>
<sequence length="33" mass="3898">EMPEPPYLHIIDHPEEGYFPWTEGRFAKIVEAV</sequence>
<gene>
    <name evidence="1" type="ORF">S06H3_50413</name>
</gene>
<protein>
    <submittedName>
        <fullName evidence="1">Uncharacterized protein</fullName>
    </submittedName>
</protein>
<feature type="non-terminal residue" evidence="1">
    <location>
        <position position="1"/>
    </location>
</feature>